<dbReference type="PROSITE" id="PS50043">
    <property type="entry name" value="HTH_LUXR_2"/>
    <property type="match status" value="1"/>
</dbReference>
<dbReference type="Pfam" id="PF00196">
    <property type="entry name" value="GerE"/>
    <property type="match status" value="1"/>
</dbReference>
<dbReference type="RefSeq" id="WP_138667810.1">
    <property type="nucleotide sequence ID" value="NZ_VCKY01000067.1"/>
</dbReference>
<dbReference type="InterPro" id="IPR016032">
    <property type="entry name" value="Sig_transdc_resp-reg_C-effctor"/>
</dbReference>
<name>A0A5S4FGW4_9ACTN</name>
<keyword evidence="6" id="KW-1185">Reference proteome</keyword>
<proteinExistence type="predicted"/>
<evidence type="ECO:0000313" key="6">
    <source>
        <dbReference type="Proteomes" id="UP000309128"/>
    </source>
</evidence>
<sequence>AGRKAGLRRWAERIRLEALLLAARNVPAQAEASFVRALALVERGVCPLEEARVLLDLGRLLRRTGRRRAAAERLAAARAIFERLGARPLADRCVQEVEACGLEPQATVRLGLTPQELSTATLVAHGLTNRQIATELLISVKTVEYHIGKIYTKLGISSRVALAAKVATDARPA</sequence>
<dbReference type="EMBL" id="VCKY01000067">
    <property type="protein sequence ID" value="TMR19071.1"/>
    <property type="molecule type" value="Genomic_DNA"/>
</dbReference>
<organism evidence="5 6">
    <name type="scientific">Nonomuraea turkmeniaca</name>
    <dbReference type="NCBI Taxonomy" id="103838"/>
    <lineage>
        <taxon>Bacteria</taxon>
        <taxon>Bacillati</taxon>
        <taxon>Actinomycetota</taxon>
        <taxon>Actinomycetes</taxon>
        <taxon>Streptosporangiales</taxon>
        <taxon>Streptosporangiaceae</taxon>
        <taxon>Nonomuraea</taxon>
    </lineage>
</organism>
<evidence type="ECO:0000259" key="4">
    <source>
        <dbReference type="PROSITE" id="PS50043"/>
    </source>
</evidence>
<comment type="caution">
    <text evidence="5">The sequence shown here is derived from an EMBL/GenBank/DDBJ whole genome shotgun (WGS) entry which is preliminary data.</text>
</comment>
<dbReference type="InterPro" id="IPR036388">
    <property type="entry name" value="WH-like_DNA-bd_sf"/>
</dbReference>
<dbReference type="PANTHER" id="PTHR44688:SF16">
    <property type="entry name" value="DNA-BINDING TRANSCRIPTIONAL ACTIVATOR DEVR_DOSR"/>
    <property type="match status" value="1"/>
</dbReference>
<reference evidence="5 6" key="1">
    <citation type="submission" date="2019-05" db="EMBL/GenBank/DDBJ databases">
        <title>Draft genome sequence of Nonomuraea turkmeniaca DSM 43926.</title>
        <authorList>
            <person name="Saricaoglu S."/>
            <person name="Isik K."/>
        </authorList>
    </citation>
    <scope>NUCLEOTIDE SEQUENCE [LARGE SCALE GENOMIC DNA]</scope>
    <source>
        <strain evidence="5 6">DSM 43926</strain>
    </source>
</reference>
<dbReference type="GO" id="GO:0003677">
    <property type="term" value="F:DNA binding"/>
    <property type="evidence" value="ECO:0007669"/>
    <property type="project" value="UniProtKB-KW"/>
</dbReference>
<evidence type="ECO:0000313" key="5">
    <source>
        <dbReference type="EMBL" id="TMR19071.1"/>
    </source>
</evidence>
<dbReference type="SUPFAM" id="SSF46894">
    <property type="entry name" value="C-terminal effector domain of the bipartite response regulators"/>
    <property type="match status" value="1"/>
</dbReference>
<accession>A0A5S4FGW4</accession>
<dbReference type="Gene3D" id="1.25.40.10">
    <property type="entry name" value="Tetratricopeptide repeat domain"/>
    <property type="match status" value="1"/>
</dbReference>
<evidence type="ECO:0000256" key="3">
    <source>
        <dbReference type="ARBA" id="ARBA00023163"/>
    </source>
</evidence>
<dbReference type="OrthoDB" id="3178131at2"/>
<dbReference type="SMART" id="SM00421">
    <property type="entry name" value="HTH_LUXR"/>
    <property type="match status" value="1"/>
</dbReference>
<dbReference type="PANTHER" id="PTHR44688">
    <property type="entry name" value="DNA-BINDING TRANSCRIPTIONAL ACTIVATOR DEVR_DOSR"/>
    <property type="match status" value="1"/>
</dbReference>
<dbReference type="GO" id="GO:0006355">
    <property type="term" value="P:regulation of DNA-templated transcription"/>
    <property type="evidence" value="ECO:0007669"/>
    <property type="project" value="InterPro"/>
</dbReference>
<dbReference type="Gene3D" id="1.10.10.10">
    <property type="entry name" value="Winged helix-like DNA-binding domain superfamily/Winged helix DNA-binding domain"/>
    <property type="match status" value="1"/>
</dbReference>
<dbReference type="PRINTS" id="PR00038">
    <property type="entry name" value="HTHLUXR"/>
</dbReference>
<protein>
    <submittedName>
        <fullName evidence="5">Helix-turn-helix transcriptional regulator</fullName>
    </submittedName>
</protein>
<feature type="domain" description="HTH luxR-type" evidence="4">
    <location>
        <begin position="103"/>
        <end position="170"/>
    </location>
</feature>
<dbReference type="Proteomes" id="UP000309128">
    <property type="component" value="Unassembled WGS sequence"/>
</dbReference>
<gene>
    <name evidence="5" type="ORF">ETD86_20760</name>
</gene>
<keyword evidence="1" id="KW-0805">Transcription regulation</keyword>
<dbReference type="InterPro" id="IPR011990">
    <property type="entry name" value="TPR-like_helical_dom_sf"/>
</dbReference>
<keyword evidence="3" id="KW-0804">Transcription</keyword>
<dbReference type="InterPro" id="IPR000792">
    <property type="entry name" value="Tscrpt_reg_LuxR_C"/>
</dbReference>
<dbReference type="CDD" id="cd06170">
    <property type="entry name" value="LuxR_C_like"/>
    <property type="match status" value="1"/>
</dbReference>
<dbReference type="AlphaFoldDB" id="A0A5S4FGW4"/>
<keyword evidence="2" id="KW-0238">DNA-binding</keyword>
<feature type="non-terminal residue" evidence="5">
    <location>
        <position position="1"/>
    </location>
</feature>
<evidence type="ECO:0000256" key="2">
    <source>
        <dbReference type="ARBA" id="ARBA00023125"/>
    </source>
</evidence>
<evidence type="ECO:0000256" key="1">
    <source>
        <dbReference type="ARBA" id="ARBA00023015"/>
    </source>
</evidence>